<protein>
    <submittedName>
        <fullName evidence="1">Uncharacterized protein</fullName>
    </submittedName>
</protein>
<accession>A0A163ACJ6</accession>
<gene>
    <name evidence="1" type="ORF">ST47_g7742</name>
</gene>
<evidence type="ECO:0000313" key="2">
    <source>
        <dbReference type="Proteomes" id="UP000076837"/>
    </source>
</evidence>
<proteinExistence type="predicted"/>
<keyword evidence="2" id="KW-1185">Reference proteome</keyword>
<evidence type="ECO:0000313" key="1">
    <source>
        <dbReference type="EMBL" id="KZM21116.1"/>
    </source>
</evidence>
<comment type="caution">
    <text evidence="1">The sequence shown here is derived from an EMBL/GenBank/DDBJ whole genome shotgun (WGS) entry which is preliminary data.</text>
</comment>
<name>A0A163ACJ6_DIDRA</name>
<dbReference type="AlphaFoldDB" id="A0A163ACJ6"/>
<reference evidence="1 2" key="1">
    <citation type="journal article" date="2016" name="Sci. Rep.">
        <title>Draft genome sequencing and secretome analysis of fungal phytopathogen Ascochyta rabiei provides insight into the necrotrophic effector repertoire.</title>
        <authorList>
            <person name="Verma S."/>
            <person name="Gazara R.K."/>
            <person name="Nizam S."/>
            <person name="Parween S."/>
            <person name="Chattopadhyay D."/>
            <person name="Verma P.K."/>
        </authorList>
    </citation>
    <scope>NUCLEOTIDE SEQUENCE [LARGE SCALE GENOMIC DNA]</scope>
    <source>
        <strain evidence="1 2">ArDII</strain>
    </source>
</reference>
<dbReference type="OrthoDB" id="2933464at2759"/>
<organism evidence="1 2">
    <name type="scientific">Didymella rabiei</name>
    <name type="common">Chickpea ascochyta blight fungus</name>
    <name type="synonym">Mycosphaerella rabiei</name>
    <dbReference type="NCBI Taxonomy" id="5454"/>
    <lineage>
        <taxon>Eukaryota</taxon>
        <taxon>Fungi</taxon>
        <taxon>Dikarya</taxon>
        <taxon>Ascomycota</taxon>
        <taxon>Pezizomycotina</taxon>
        <taxon>Dothideomycetes</taxon>
        <taxon>Pleosporomycetidae</taxon>
        <taxon>Pleosporales</taxon>
        <taxon>Pleosporineae</taxon>
        <taxon>Didymellaceae</taxon>
        <taxon>Ascochyta</taxon>
    </lineage>
</organism>
<dbReference type="EMBL" id="JYNV01000256">
    <property type="protein sequence ID" value="KZM21116.1"/>
    <property type="molecule type" value="Genomic_DNA"/>
</dbReference>
<dbReference type="Proteomes" id="UP000076837">
    <property type="component" value="Unassembled WGS sequence"/>
</dbReference>
<sequence length="114" mass="12667">MSKSTFNDFRKAIDWKKVLKKGSSTPHGHRLFPSRTPTQDSAYNYRADKGADLGNGKFEVIIQANKNAENKAVRDAANKNSHAIHAKAVADPANDPQGSKVDEELFADWEARKK</sequence>